<evidence type="ECO:0000256" key="4">
    <source>
        <dbReference type="ARBA" id="ARBA00022763"/>
    </source>
</evidence>
<dbReference type="SUPFAM" id="SSF55271">
    <property type="entry name" value="DNA repair protein MutS, domain I"/>
    <property type="match status" value="1"/>
</dbReference>
<dbReference type="InterPro" id="IPR007861">
    <property type="entry name" value="DNA_mismatch_repair_MutS_clamp"/>
</dbReference>
<dbReference type="HAMAP" id="MF_00096">
    <property type="entry name" value="MutS"/>
    <property type="match status" value="1"/>
</dbReference>
<dbReference type="Pfam" id="PF00488">
    <property type="entry name" value="MutS_V"/>
    <property type="match status" value="1"/>
</dbReference>
<dbReference type="InterPro" id="IPR036678">
    <property type="entry name" value="MutS_con_dom_sf"/>
</dbReference>
<keyword evidence="5 9" id="KW-0067">ATP-binding</keyword>
<proteinExistence type="inferred from homology"/>
<dbReference type="eggNOG" id="COG0249">
    <property type="taxonomic scope" value="Bacteria"/>
</dbReference>
<dbReference type="SUPFAM" id="SSF52540">
    <property type="entry name" value="P-loop containing nucleoside triphosphate hydrolases"/>
    <property type="match status" value="1"/>
</dbReference>
<sequence length="884" mass="99286">MMKEQVLKNTPMMQQYLDIKARHVDMILFFRLGDFYEMFMDDAREVSRLLNLTLTQRAGVPMCGIPYHAARNYIKRLLDEGKKIAICEQVEMTSDVKSLARREVVQIITPATVVDDDYLDALSSSYIVCLASVHAGSMPVAVTDISSGEFLLDVLEEDHLPRIRSLIAQYRPKEILVDEDEYFSHSNFAALVDEGQAMVTKLPHGYFSVHDGFTLLCGHLGLANLKAFGIPGDHPSLAAGGAAMRYLMDTARSSLTQITAFRLVTSGGLMQMDEATRRNLEIVVNSQDGTQKFSLFDAVDHTRTAGGTRLLKSWLSAPITDMTELDRRHGWIASFCDDVEELKRVRNELGTVLDAVRLSSRVAMNKAVPHDLVSIKQTISTFFRIVSEKHELYQMLLSYHVSDENLESLLTLMMTIGQAINEDSKGPFEEGAVIKDGYDAVLDELRGFRDHGTDILEEYLAKVKGETGITTLRLSYNKIIGHYLEVSKGQVDKVPANFYRKQTLVNAERYTTDELIACETRILRAVSDAEKRERHVYEAVMEDTRRNMEKILAVGKFLSELDVYQSHATLARERSYIRPEFVMTDVLHITEGRHPVVEKTLRAGTFVSNNLDMEENSGRFCLITGPNMAGKSTYLRQNALIVLLAQSGSFVPATSVRMGLVDRLYCRVGASDNLARGESTFLVEMQEAAHIIRTATPNSLVIMDEIGRGTSTQDGMSIACAIMRRLQEMRTKTLFATHYHELTMLDTSQIQLLTLEVAQKARKIIFMRKVIPGVANSSYGLHVAALAGLPVDVVRNAADFQKKHFADYNMSAPEQLDLFIMDDRQRSGYNDTAVLGGADDDESLPIREIMEELEDFSIDDSTPREALDFVASLKERLRRLKQET</sequence>
<dbReference type="HOGENOM" id="CLU_002472_1_3_12"/>
<evidence type="ECO:0000256" key="9">
    <source>
        <dbReference type="HAMAP-Rule" id="MF_00096"/>
    </source>
</evidence>
<dbReference type="InterPro" id="IPR017261">
    <property type="entry name" value="DNA_mismatch_repair_MutS/MSH"/>
</dbReference>
<comment type="function">
    <text evidence="8 9">This protein is involved in the repair of mismatches in DNA. It is possible that it carries out the mismatch recognition step. This protein has a weak ATPase activity.</text>
</comment>
<dbReference type="SUPFAM" id="SSF48334">
    <property type="entry name" value="DNA repair protein MutS, domain III"/>
    <property type="match status" value="1"/>
</dbReference>
<evidence type="ECO:0000313" key="13">
    <source>
        <dbReference type="Proteomes" id="UP000007939"/>
    </source>
</evidence>
<dbReference type="Gene3D" id="1.10.1420.10">
    <property type="match status" value="2"/>
</dbReference>
<dbReference type="KEGG" id="scc:Spico_0590"/>
<dbReference type="InterPro" id="IPR027417">
    <property type="entry name" value="P-loop_NTPase"/>
</dbReference>
<accession>F4GK46</accession>
<dbReference type="SUPFAM" id="SSF53150">
    <property type="entry name" value="DNA repair protein MutS, domain II"/>
    <property type="match status" value="1"/>
</dbReference>
<organism evidence="12 13">
    <name type="scientific">Parasphaerochaeta coccoides (strain ATCC BAA-1237 / DSM 17374 / SPN1)</name>
    <name type="common">Sphaerochaeta coccoides</name>
    <dbReference type="NCBI Taxonomy" id="760011"/>
    <lineage>
        <taxon>Bacteria</taxon>
        <taxon>Pseudomonadati</taxon>
        <taxon>Spirochaetota</taxon>
        <taxon>Spirochaetia</taxon>
        <taxon>Spirochaetales</taxon>
        <taxon>Sphaerochaetaceae</taxon>
        <taxon>Parasphaerochaeta</taxon>
    </lineage>
</organism>
<evidence type="ECO:0000313" key="12">
    <source>
        <dbReference type="EMBL" id="AEC01818.1"/>
    </source>
</evidence>
<evidence type="ECO:0000256" key="6">
    <source>
        <dbReference type="ARBA" id="ARBA00023125"/>
    </source>
</evidence>
<dbReference type="Gene3D" id="3.40.1170.10">
    <property type="entry name" value="DNA repair protein MutS, domain I"/>
    <property type="match status" value="1"/>
</dbReference>
<protein>
    <recommendedName>
        <fullName evidence="2 9">DNA mismatch repair protein MutS</fullName>
    </recommendedName>
</protein>
<evidence type="ECO:0000259" key="11">
    <source>
        <dbReference type="PROSITE" id="PS00486"/>
    </source>
</evidence>
<keyword evidence="6 9" id="KW-0238">DNA-binding</keyword>
<dbReference type="InterPro" id="IPR005748">
    <property type="entry name" value="DNA_mismatch_repair_MutS"/>
</dbReference>
<dbReference type="SMART" id="SM00534">
    <property type="entry name" value="MUTSac"/>
    <property type="match status" value="1"/>
</dbReference>
<dbReference type="InterPro" id="IPR036187">
    <property type="entry name" value="DNA_mismatch_repair_MutS_sf"/>
</dbReference>
<keyword evidence="13" id="KW-1185">Reference proteome</keyword>
<dbReference type="InterPro" id="IPR007696">
    <property type="entry name" value="DNA_mismatch_repair_MutS_core"/>
</dbReference>
<evidence type="ECO:0000256" key="3">
    <source>
        <dbReference type="ARBA" id="ARBA00022741"/>
    </source>
</evidence>
<dbReference type="STRING" id="760011.Spico_0590"/>
<evidence type="ECO:0000256" key="7">
    <source>
        <dbReference type="ARBA" id="ARBA00023204"/>
    </source>
</evidence>
<dbReference type="InterPro" id="IPR000432">
    <property type="entry name" value="DNA_mismatch_repair_MutS_C"/>
</dbReference>
<dbReference type="AlphaFoldDB" id="F4GK46"/>
<dbReference type="Pfam" id="PF05190">
    <property type="entry name" value="MutS_IV"/>
    <property type="match status" value="1"/>
</dbReference>
<dbReference type="InterPro" id="IPR007860">
    <property type="entry name" value="DNA_mmatch_repair_MutS_con_dom"/>
</dbReference>
<dbReference type="Pfam" id="PF01624">
    <property type="entry name" value="MutS_I"/>
    <property type="match status" value="1"/>
</dbReference>
<dbReference type="InterPro" id="IPR045076">
    <property type="entry name" value="MutS"/>
</dbReference>
<dbReference type="GO" id="GO:0005829">
    <property type="term" value="C:cytosol"/>
    <property type="evidence" value="ECO:0007669"/>
    <property type="project" value="TreeGrafter"/>
</dbReference>
<dbReference type="FunFam" id="3.40.1170.10:FF:000001">
    <property type="entry name" value="DNA mismatch repair protein MutS"/>
    <property type="match status" value="1"/>
</dbReference>
<evidence type="ECO:0000256" key="1">
    <source>
        <dbReference type="ARBA" id="ARBA00006271"/>
    </source>
</evidence>
<dbReference type="Pfam" id="PF05188">
    <property type="entry name" value="MutS_II"/>
    <property type="match status" value="1"/>
</dbReference>
<dbReference type="GO" id="GO:0030983">
    <property type="term" value="F:mismatched DNA binding"/>
    <property type="evidence" value="ECO:0007669"/>
    <property type="project" value="InterPro"/>
</dbReference>
<dbReference type="GO" id="GO:0005524">
    <property type="term" value="F:ATP binding"/>
    <property type="evidence" value="ECO:0007669"/>
    <property type="project" value="UniProtKB-UniRule"/>
</dbReference>
<dbReference type="InterPro" id="IPR016151">
    <property type="entry name" value="DNA_mismatch_repair_MutS_N"/>
</dbReference>
<reference evidence="13" key="1">
    <citation type="submission" date="2011-04" db="EMBL/GenBank/DDBJ databases">
        <title>The complete genome of Spirochaeta coccoides DSM 17374.</title>
        <authorList>
            <person name="Lucas S."/>
            <person name="Copeland A."/>
            <person name="Lapidus A."/>
            <person name="Bruce D."/>
            <person name="Goodwin L."/>
            <person name="Pitluck S."/>
            <person name="Peters L."/>
            <person name="Kyrpides N."/>
            <person name="Mavromatis K."/>
            <person name="Pagani I."/>
            <person name="Ivanova N."/>
            <person name="Ovchinnikova G."/>
            <person name="Lu M."/>
            <person name="Detter J.C."/>
            <person name="Tapia R."/>
            <person name="Han C."/>
            <person name="Land M."/>
            <person name="Hauser L."/>
            <person name="Markowitz V."/>
            <person name="Cheng J.-F."/>
            <person name="Hugenholtz P."/>
            <person name="Woyke T."/>
            <person name="Wu D."/>
            <person name="Spring S."/>
            <person name="Schroeder M."/>
            <person name="Brambilla E."/>
            <person name="Klenk H.-P."/>
            <person name="Eisen J.A."/>
        </authorList>
    </citation>
    <scope>NUCLEOTIDE SEQUENCE [LARGE SCALE GENOMIC DNA]</scope>
    <source>
        <strain evidence="13">ATCC BAA-1237 / DSM 17374 / SPN1</strain>
    </source>
</reference>
<dbReference type="PROSITE" id="PS00486">
    <property type="entry name" value="DNA_MISMATCH_REPAIR_2"/>
    <property type="match status" value="1"/>
</dbReference>
<dbReference type="NCBIfam" id="TIGR01070">
    <property type="entry name" value="mutS1"/>
    <property type="match status" value="1"/>
</dbReference>
<evidence type="ECO:0000256" key="5">
    <source>
        <dbReference type="ARBA" id="ARBA00022840"/>
    </source>
</evidence>
<comment type="similarity">
    <text evidence="1 9 10">Belongs to the DNA mismatch repair MutS family.</text>
</comment>
<dbReference type="SMART" id="SM00533">
    <property type="entry name" value="MUTSd"/>
    <property type="match status" value="1"/>
</dbReference>
<dbReference type="PANTHER" id="PTHR11361:SF34">
    <property type="entry name" value="DNA MISMATCH REPAIR PROTEIN MSH1, MITOCHONDRIAL"/>
    <property type="match status" value="1"/>
</dbReference>
<dbReference type="PIRSF" id="PIRSF037677">
    <property type="entry name" value="DNA_mis_repair_Msh6"/>
    <property type="match status" value="1"/>
</dbReference>
<feature type="domain" description="DNA mismatch repair proteins mutS family" evidence="11">
    <location>
        <begin position="699"/>
        <end position="715"/>
    </location>
</feature>
<dbReference type="NCBIfam" id="NF003810">
    <property type="entry name" value="PRK05399.1"/>
    <property type="match status" value="1"/>
</dbReference>
<dbReference type="Pfam" id="PF05192">
    <property type="entry name" value="MutS_III"/>
    <property type="match status" value="1"/>
</dbReference>
<gene>
    <name evidence="9" type="primary">mutS</name>
    <name evidence="12" type="ordered locus">Spico_0590</name>
</gene>
<dbReference type="GO" id="GO:0140664">
    <property type="term" value="F:ATP-dependent DNA damage sensor activity"/>
    <property type="evidence" value="ECO:0007669"/>
    <property type="project" value="InterPro"/>
</dbReference>
<keyword evidence="4 9" id="KW-0227">DNA damage</keyword>
<dbReference type="InterPro" id="IPR007695">
    <property type="entry name" value="DNA_mismatch_repair_MutS-lik_N"/>
</dbReference>
<feature type="binding site" evidence="9">
    <location>
        <begin position="625"/>
        <end position="632"/>
    </location>
    <ligand>
        <name>ATP</name>
        <dbReference type="ChEBI" id="CHEBI:30616"/>
    </ligand>
</feature>
<keyword evidence="3 9" id="KW-0547">Nucleotide-binding</keyword>
<dbReference type="GO" id="GO:0006298">
    <property type="term" value="P:mismatch repair"/>
    <property type="evidence" value="ECO:0007669"/>
    <property type="project" value="UniProtKB-UniRule"/>
</dbReference>
<reference evidence="12 13" key="2">
    <citation type="journal article" date="2012" name="Stand. Genomic Sci.">
        <title>Complete genome sequence of the termite hindgut bacterium Spirochaeta coccoides type strain (SPN1(T)), reclassification in the genus Sphaerochaeta as Sphaerochaeta coccoides comb. nov. and emendations of the family Spirochaetaceae and the genus Sphaerochaeta.</title>
        <authorList>
            <person name="Abt B."/>
            <person name="Han C."/>
            <person name="Scheuner C."/>
            <person name="Lu M."/>
            <person name="Lapidus A."/>
            <person name="Nolan M."/>
            <person name="Lucas S."/>
            <person name="Hammon N."/>
            <person name="Deshpande S."/>
            <person name="Cheng J.F."/>
            <person name="Tapia R."/>
            <person name="Goodwin L.A."/>
            <person name="Pitluck S."/>
            <person name="Liolios K."/>
            <person name="Pagani I."/>
            <person name="Ivanova N."/>
            <person name="Mavromatis K."/>
            <person name="Mikhailova N."/>
            <person name="Huntemann M."/>
            <person name="Pati A."/>
            <person name="Chen A."/>
            <person name="Palaniappan K."/>
            <person name="Land M."/>
            <person name="Hauser L."/>
            <person name="Brambilla E.M."/>
            <person name="Rohde M."/>
            <person name="Spring S."/>
            <person name="Gronow S."/>
            <person name="Goker M."/>
            <person name="Woyke T."/>
            <person name="Bristow J."/>
            <person name="Eisen J.A."/>
            <person name="Markowitz V."/>
            <person name="Hugenholtz P."/>
            <person name="Kyrpides N.C."/>
            <person name="Klenk H.P."/>
            <person name="Detter J.C."/>
        </authorList>
    </citation>
    <scope>NUCLEOTIDE SEQUENCE [LARGE SCALE GENOMIC DNA]</scope>
    <source>
        <strain evidence="13">ATCC BAA-1237 / DSM 17374 / SPN1</strain>
    </source>
</reference>
<dbReference type="EMBL" id="CP002659">
    <property type="protein sequence ID" value="AEC01818.1"/>
    <property type="molecule type" value="Genomic_DNA"/>
</dbReference>
<evidence type="ECO:0000256" key="2">
    <source>
        <dbReference type="ARBA" id="ARBA00021982"/>
    </source>
</evidence>
<dbReference type="Gene3D" id="3.40.50.300">
    <property type="entry name" value="P-loop containing nucleotide triphosphate hydrolases"/>
    <property type="match status" value="1"/>
</dbReference>
<dbReference type="GO" id="GO:0003684">
    <property type="term" value="F:damaged DNA binding"/>
    <property type="evidence" value="ECO:0007669"/>
    <property type="project" value="UniProtKB-UniRule"/>
</dbReference>
<dbReference type="PANTHER" id="PTHR11361">
    <property type="entry name" value="DNA MISMATCH REPAIR PROTEIN MUTS FAMILY MEMBER"/>
    <property type="match status" value="1"/>
</dbReference>
<dbReference type="RefSeq" id="WP_013739214.1">
    <property type="nucleotide sequence ID" value="NC_015436.1"/>
</dbReference>
<evidence type="ECO:0000256" key="8">
    <source>
        <dbReference type="ARBA" id="ARBA00024647"/>
    </source>
</evidence>
<dbReference type="Proteomes" id="UP000007939">
    <property type="component" value="Chromosome"/>
</dbReference>
<keyword evidence="7 9" id="KW-0234">DNA repair</keyword>
<name>F4GK46_PARC1</name>
<evidence type="ECO:0000256" key="10">
    <source>
        <dbReference type="RuleBase" id="RU003756"/>
    </source>
</evidence>
<dbReference type="Gene3D" id="3.30.420.110">
    <property type="entry name" value="MutS, connector domain"/>
    <property type="match status" value="1"/>
</dbReference>